<gene>
    <name evidence="1" type="ORF">CCAX7_53330</name>
</gene>
<keyword evidence="2" id="KW-1185">Reference proteome</keyword>
<accession>A0A402CNW5</accession>
<dbReference type="Pfam" id="PF13692">
    <property type="entry name" value="Glyco_trans_1_4"/>
    <property type="match status" value="1"/>
</dbReference>
<dbReference type="Proteomes" id="UP000287394">
    <property type="component" value="Chromosome"/>
</dbReference>
<dbReference type="RefSeq" id="WP_119319057.1">
    <property type="nucleotide sequence ID" value="NZ_AP025739.1"/>
</dbReference>
<dbReference type="KEGG" id="ccot:CCAX7_53330"/>
<dbReference type="PANTHER" id="PTHR12526:SF600">
    <property type="entry name" value="GLYCOSYL TRANSFERASE GROUP 1"/>
    <property type="match status" value="1"/>
</dbReference>
<dbReference type="EMBL" id="AP025739">
    <property type="protein sequence ID" value="BDI33282.1"/>
    <property type="molecule type" value="Genomic_DNA"/>
</dbReference>
<dbReference type="GO" id="GO:0016757">
    <property type="term" value="F:glycosyltransferase activity"/>
    <property type="evidence" value="ECO:0007669"/>
    <property type="project" value="TreeGrafter"/>
</dbReference>
<name>A0A402CNW5_9BACT</name>
<protein>
    <submittedName>
        <fullName evidence="1">Uncharacterized protein</fullName>
    </submittedName>
</protein>
<dbReference type="SUPFAM" id="SSF53756">
    <property type="entry name" value="UDP-Glycosyltransferase/glycogen phosphorylase"/>
    <property type="match status" value="1"/>
</dbReference>
<dbReference type="PANTHER" id="PTHR12526">
    <property type="entry name" value="GLYCOSYLTRANSFERASE"/>
    <property type="match status" value="1"/>
</dbReference>
<dbReference type="OrthoDB" id="9807209at2"/>
<dbReference type="AlphaFoldDB" id="A0A402CNW5"/>
<evidence type="ECO:0000313" key="1">
    <source>
        <dbReference type="EMBL" id="BDI33282.1"/>
    </source>
</evidence>
<proteinExistence type="predicted"/>
<evidence type="ECO:0000313" key="2">
    <source>
        <dbReference type="Proteomes" id="UP000287394"/>
    </source>
</evidence>
<dbReference type="Gene3D" id="3.40.50.2000">
    <property type="entry name" value="Glycogen Phosphorylase B"/>
    <property type="match status" value="2"/>
</dbReference>
<reference evidence="1 2" key="1">
    <citation type="journal article" date="2019" name="Int. J. Syst. Evol. Microbiol.">
        <title>Capsulimonas corticalis gen. nov., sp. nov., an aerobic capsulated bacterium, of a novel bacterial order, Capsulimonadales ord. nov., of the class Armatimonadia of the phylum Armatimonadetes.</title>
        <authorList>
            <person name="Li J."/>
            <person name="Kudo C."/>
            <person name="Tonouchi A."/>
        </authorList>
    </citation>
    <scope>NUCLEOTIDE SEQUENCE [LARGE SCALE GENOMIC DNA]</scope>
    <source>
        <strain evidence="1 2">AX-7</strain>
    </source>
</reference>
<sequence length="415" mass="45116">MRILFAAPYVPSPSRFRAYQIVDNLSRLGHQITVVALGVEGTDADYSAKALLEEICEAVHVVPMSRGGALLQTARLLNSPVPLWVASSYSPPFLNTLRHVLACGKFDVAHLESLRMAHAAGALKHALPVVFDAVDCRTDIQARHAQNSVNALDGAVARRELRKMEIYEPRVAAECDRVIAATDYAANRLDSLALPHGASLKLDVIHNGVDLSYFQPQPEIPVQLGKLVFSGQMDNEANRDAAQYFCGEIFPGIRNAYPSATITFVGSNPAPELMDLASNPHSGVHATGRVADARPFFAHAALAVCPLRAPGPSRSRVLQLMAMGKALVATPAACRALSPAAVGESICLADTPLAFATQIIHLLKHPEEADRLGRNARRYVEEHHDWRKIALKLTDIYDEAIEERKRGGKVRVSLD</sequence>
<organism evidence="1 2">
    <name type="scientific">Capsulimonas corticalis</name>
    <dbReference type="NCBI Taxonomy" id="2219043"/>
    <lineage>
        <taxon>Bacteria</taxon>
        <taxon>Bacillati</taxon>
        <taxon>Armatimonadota</taxon>
        <taxon>Armatimonadia</taxon>
        <taxon>Capsulimonadales</taxon>
        <taxon>Capsulimonadaceae</taxon>
        <taxon>Capsulimonas</taxon>
    </lineage>
</organism>
<dbReference type="CDD" id="cd03801">
    <property type="entry name" value="GT4_PimA-like"/>
    <property type="match status" value="1"/>
</dbReference>
<dbReference type="InterPro" id="IPR028098">
    <property type="entry name" value="Glyco_trans_4-like_N"/>
</dbReference>
<dbReference type="Pfam" id="PF13439">
    <property type="entry name" value="Glyco_transf_4"/>
    <property type="match status" value="1"/>
</dbReference>